<sequence length="685" mass="78938">MINVAQATAIPLVEDRVDASRVYQRCQDIQLERREEHPRNVRRRVQLIQDFEMPDVSHTINISRDGRYVFATGCYKSWLKCYDLENLSQKFERGLDAAVIKLISLSDDYSKNVVISISLVQGTTDGQVEAWDHRDKSRVGVLDCVYSLNGSSGNVEITALSFRDALRLGVGTSTGQVLVYDIRSSKPLIVKDHINELPIKKIDFVIRESENLVLSMDSRVLKMWSENEGKPFAAIETENGLNDFCRYPNSGKMLRRSCLDSSSRSGLIFFANEAPRMQQFFIPALGPAPKWCSYLEAITEELEENQSAAVYDDYKFVTKEELESLSLSHLIGSSVLRAYMHGYFVDRRLYEKAQLITQPFAYEKYKDRKIRDLLHEERENKLIKTKVESNQAKVNKELAARLQEEAATQVNAASSAKKKKNDKKKAMSASAILEDDRFKRLFNDEDFEVDHDSEQFKRSVLAQQKEKSTKTIDYAEDDDLVDEEQDVPQSELPTLDEAEDTFHRSEDNSSSDSDSDTDEEMLSSKKKLEREKARRKQEQKERHYQQYEEKFKEREAERETFKCRLRAARLVNKPKKFVFHELDSAESTRKFLDEHVKESNDVEEYSSLAAKKTLMQEQGEFEKHEDVFGGRSMTFTLAKKGAQGREAKAAEERRKHEKERKATVRKPTLGIKRSLKKLPGNLSKP</sequence>
<dbReference type="GO" id="GO:0030686">
    <property type="term" value="C:90S preribosome"/>
    <property type="evidence" value="ECO:0007669"/>
    <property type="project" value="TreeGrafter"/>
</dbReference>
<feature type="domain" description="NUC153" evidence="7">
    <location>
        <begin position="435"/>
        <end position="458"/>
    </location>
</feature>
<dbReference type="InterPro" id="IPR015943">
    <property type="entry name" value="WD40/YVTN_repeat-like_dom_sf"/>
</dbReference>
<evidence type="ECO:0000256" key="3">
    <source>
        <dbReference type="ARBA" id="ARBA00022574"/>
    </source>
</evidence>
<evidence type="ECO:0000313" key="10">
    <source>
        <dbReference type="EMBL" id="KIH61972.1"/>
    </source>
</evidence>
<dbReference type="SUPFAM" id="SSF50978">
    <property type="entry name" value="WD40 repeat-like"/>
    <property type="match status" value="1"/>
</dbReference>
<name>A0A0C2DHN7_9BILA</name>
<evidence type="ECO:0000256" key="2">
    <source>
        <dbReference type="ARBA" id="ARBA00005264"/>
    </source>
</evidence>
<dbReference type="GO" id="GO:0032040">
    <property type="term" value="C:small-subunit processome"/>
    <property type="evidence" value="ECO:0007669"/>
    <property type="project" value="TreeGrafter"/>
</dbReference>
<dbReference type="PANTHER" id="PTHR14927:SF0">
    <property type="entry name" value="NUCLEOLAR PROTEIN 10"/>
    <property type="match status" value="1"/>
</dbReference>
<dbReference type="Gene3D" id="2.130.10.10">
    <property type="entry name" value="YVTN repeat-like/Quinoprotein amine dehydrogenase"/>
    <property type="match status" value="1"/>
</dbReference>
<dbReference type="PANTHER" id="PTHR14927">
    <property type="entry name" value="NUCLEOLAR PROTEIN 10"/>
    <property type="match status" value="1"/>
</dbReference>
<evidence type="ECO:0000256" key="4">
    <source>
        <dbReference type="ARBA" id="ARBA00022737"/>
    </source>
</evidence>
<comment type="subcellular location">
    <subcellularLocation>
        <location evidence="1">Nucleus</location>
        <location evidence="1">Nucleolus</location>
    </subcellularLocation>
</comment>
<organism evidence="10 11">
    <name type="scientific">Ancylostoma duodenale</name>
    <dbReference type="NCBI Taxonomy" id="51022"/>
    <lineage>
        <taxon>Eukaryota</taxon>
        <taxon>Metazoa</taxon>
        <taxon>Ecdysozoa</taxon>
        <taxon>Nematoda</taxon>
        <taxon>Chromadorea</taxon>
        <taxon>Rhabditida</taxon>
        <taxon>Rhabditina</taxon>
        <taxon>Rhabditomorpha</taxon>
        <taxon>Strongyloidea</taxon>
        <taxon>Ancylostomatidae</taxon>
        <taxon>Ancylostomatinae</taxon>
        <taxon>Ancylostoma</taxon>
    </lineage>
</organism>
<proteinExistence type="inferred from homology"/>
<dbReference type="Pfam" id="PF23097">
    <property type="entry name" value="NOL10_2nd"/>
    <property type="match status" value="1"/>
</dbReference>
<evidence type="ECO:0000313" key="11">
    <source>
        <dbReference type="Proteomes" id="UP000054047"/>
    </source>
</evidence>
<protein>
    <submittedName>
        <fullName evidence="10">NUC153 domain protein</fullName>
    </submittedName>
</protein>
<keyword evidence="3" id="KW-0853">WD repeat</keyword>
<keyword evidence="4" id="KW-0677">Repeat</keyword>
<gene>
    <name evidence="10" type="ORF">ANCDUO_07749</name>
</gene>
<evidence type="ECO:0000256" key="6">
    <source>
        <dbReference type="SAM" id="MobiDB-lite"/>
    </source>
</evidence>
<feature type="domain" description="Nucleolar protein 10-like N-terminal" evidence="9">
    <location>
        <begin position="42"/>
        <end position="112"/>
    </location>
</feature>
<accession>A0A0C2DHN7</accession>
<evidence type="ECO:0000259" key="8">
    <source>
        <dbReference type="Pfam" id="PF23097"/>
    </source>
</evidence>
<dbReference type="InterPro" id="IPR056550">
    <property type="entry name" value="NOL10_2nd"/>
</dbReference>
<dbReference type="Pfam" id="PF08159">
    <property type="entry name" value="NUC153"/>
    <property type="match status" value="1"/>
</dbReference>
<keyword evidence="11" id="KW-1185">Reference proteome</keyword>
<feature type="domain" description="Nucleolar protein 10-like N-terminal" evidence="9">
    <location>
        <begin position="122"/>
        <end position="306"/>
    </location>
</feature>
<dbReference type="EMBL" id="KN729685">
    <property type="protein sequence ID" value="KIH61972.1"/>
    <property type="molecule type" value="Genomic_DNA"/>
</dbReference>
<evidence type="ECO:0000259" key="9">
    <source>
        <dbReference type="Pfam" id="PF23098"/>
    </source>
</evidence>
<evidence type="ECO:0000256" key="1">
    <source>
        <dbReference type="ARBA" id="ARBA00004604"/>
    </source>
</evidence>
<dbReference type="InterPro" id="IPR012580">
    <property type="entry name" value="NUC153"/>
</dbReference>
<dbReference type="OrthoDB" id="273340at2759"/>
<dbReference type="Proteomes" id="UP000054047">
    <property type="component" value="Unassembled WGS sequence"/>
</dbReference>
<feature type="domain" description="Nucleolar protein 10-like second" evidence="8">
    <location>
        <begin position="310"/>
        <end position="357"/>
    </location>
</feature>
<reference evidence="10 11" key="1">
    <citation type="submission" date="2013-12" db="EMBL/GenBank/DDBJ databases">
        <title>Draft genome of the parsitic nematode Ancylostoma duodenale.</title>
        <authorList>
            <person name="Mitreva M."/>
        </authorList>
    </citation>
    <scope>NUCLEOTIDE SEQUENCE [LARGE SCALE GENOMIC DNA]</scope>
    <source>
        <strain evidence="10 11">Zhejiang</strain>
    </source>
</reference>
<dbReference type="GO" id="GO:0000462">
    <property type="term" value="P:maturation of SSU-rRNA from tricistronic rRNA transcript (SSU-rRNA, 5.8S rRNA, LSU-rRNA)"/>
    <property type="evidence" value="ECO:0007669"/>
    <property type="project" value="TreeGrafter"/>
</dbReference>
<feature type="region of interest" description="Disordered" evidence="6">
    <location>
        <begin position="460"/>
        <end position="551"/>
    </location>
</feature>
<dbReference type="Pfam" id="PF23098">
    <property type="entry name" value="Beta-prop_NOL10_N"/>
    <property type="match status" value="2"/>
</dbReference>
<feature type="region of interest" description="Disordered" evidence="6">
    <location>
        <begin position="639"/>
        <end position="685"/>
    </location>
</feature>
<dbReference type="InterPro" id="IPR040382">
    <property type="entry name" value="NOL10/Enp2"/>
</dbReference>
<feature type="compositionally biased region" description="Basic and acidic residues" evidence="6">
    <location>
        <begin position="522"/>
        <end position="551"/>
    </location>
</feature>
<dbReference type="AlphaFoldDB" id="A0A0C2DHN7"/>
<comment type="similarity">
    <text evidence="2">Belongs to the WD repeat NOL10/ENP2 family.</text>
</comment>
<keyword evidence="5" id="KW-0539">Nucleus</keyword>
<evidence type="ECO:0000256" key="5">
    <source>
        <dbReference type="ARBA" id="ARBA00023242"/>
    </source>
</evidence>
<evidence type="ECO:0000259" key="7">
    <source>
        <dbReference type="Pfam" id="PF08159"/>
    </source>
</evidence>
<feature type="compositionally biased region" description="Basic and acidic residues" evidence="6">
    <location>
        <begin position="643"/>
        <end position="662"/>
    </location>
</feature>
<dbReference type="InterPro" id="IPR036322">
    <property type="entry name" value="WD40_repeat_dom_sf"/>
</dbReference>
<feature type="compositionally biased region" description="Acidic residues" evidence="6">
    <location>
        <begin position="474"/>
        <end position="486"/>
    </location>
</feature>
<dbReference type="InterPro" id="IPR056551">
    <property type="entry name" value="Beta-prop_NOL10_N"/>
</dbReference>